<accession>A0A067BGB9</accession>
<evidence type="ECO:0000313" key="6">
    <source>
        <dbReference type="EMBL" id="KQB02253.1"/>
    </source>
</evidence>
<reference evidence="5 7" key="1">
    <citation type="submission" date="2014-04" db="EMBL/GenBank/DDBJ databases">
        <title>Vibrio metecus sp. nov., a close relative of Vibrio cholerae isolated from coastal brackish ponds and clinical specimens.</title>
        <authorList>
            <person name="Kirchberger P.C."/>
            <person name="Turnsek M."/>
            <person name="Hunt D.E."/>
            <person name="Haley B.J."/>
            <person name="Colwell R."/>
            <person name="Polz M.F."/>
            <person name="Tarr C.L."/>
            <person name="Boucher Y."/>
        </authorList>
    </citation>
    <scope>NUCLEOTIDE SEQUENCE [LARGE SCALE GENOMIC DNA]</scope>
    <source>
        <strain evidence="5">OP3H</strain>
        <strain evidence="7">PPCK-2014</strain>
    </source>
</reference>
<dbReference type="PROSITE" id="PS01124">
    <property type="entry name" value="HTH_ARAC_FAMILY_2"/>
    <property type="match status" value="1"/>
</dbReference>
<dbReference type="PANTHER" id="PTHR43280">
    <property type="entry name" value="ARAC-FAMILY TRANSCRIPTIONAL REGULATOR"/>
    <property type="match status" value="1"/>
</dbReference>
<keyword evidence="3" id="KW-0804">Transcription</keyword>
<dbReference type="GO" id="GO:0003700">
    <property type="term" value="F:DNA-binding transcription factor activity"/>
    <property type="evidence" value="ECO:0007669"/>
    <property type="project" value="InterPro"/>
</dbReference>
<dbReference type="PANTHER" id="PTHR43280:SF27">
    <property type="entry name" value="TRANSCRIPTIONAL REGULATOR MTLR"/>
    <property type="match status" value="1"/>
</dbReference>
<evidence type="ECO:0000259" key="4">
    <source>
        <dbReference type="PROSITE" id="PS01124"/>
    </source>
</evidence>
<evidence type="ECO:0000313" key="8">
    <source>
        <dbReference type="Proteomes" id="UP000050491"/>
    </source>
</evidence>
<sequence>MRPLIENVMSGISQDWVLREFHSNTNKEEFSCPWHYHTEYELVLYQNPDQRFVGNYFAGDAIGGVEHNTLLLYGPGLPHMIAGRQHLNQFKTLHSTIIWFKQEWLDKLQSVLPQAQALKRLQQNAAYGLHLSEQTAIQVAHLLENLEQQAHSYQSLRVIESLLLMADDPQAQRLSVAPYLMTPLTSNSDIHKKIQLAKQYVEQHYAQAIKITDLCHHLHLSESSAYRLFEKHYGMSFSEHLKQFRIGKACELLASSALPIALIAERTGFGNLSNFNRQFKTLKAMTPREFRQRFQAVSG</sequence>
<evidence type="ECO:0000313" key="7">
    <source>
        <dbReference type="Proteomes" id="UP000027331"/>
    </source>
</evidence>
<name>A0A067BGB9_VIBMT</name>
<comment type="caution">
    <text evidence="6">The sequence shown here is derived from an EMBL/GenBank/DDBJ whole genome shotgun (WGS) entry which is preliminary data.</text>
</comment>
<dbReference type="EMBL" id="JJMN01000064">
    <property type="protein sequence ID" value="KDO13526.1"/>
    <property type="molecule type" value="Genomic_DNA"/>
</dbReference>
<proteinExistence type="predicted"/>
<dbReference type="SMART" id="SM00342">
    <property type="entry name" value="HTH_ARAC"/>
    <property type="match status" value="1"/>
</dbReference>
<evidence type="ECO:0000256" key="2">
    <source>
        <dbReference type="ARBA" id="ARBA00023125"/>
    </source>
</evidence>
<dbReference type="AlphaFoldDB" id="A0A067BGB9"/>
<keyword evidence="7" id="KW-1185">Reference proteome</keyword>
<reference evidence="6 8" key="2">
    <citation type="journal article" date="2015" name="Genome Biol. Evol.">
        <title>The Dynamics of Genetic Interactions between Vibrio metoecus and Vibrio cholerae, Two Close Relatives Co-Occurring in the Environment.</title>
        <authorList>
            <person name="Orata F.D."/>
            <person name="Kirchberger P.C."/>
            <person name="Meheust R."/>
            <person name="Barlow E.J."/>
            <person name="Tarr C.L."/>
            <person name="Boucher Y."/>
        </authorList>
    </citation>
    <scope>NUCLEOTIDE SEQUENCE [LARGE SCALE GENOMIC DNA]</scope>
    <source>
        <strain evidence="6 8">YB5B04</strain>
    </source>
</reference>
<dbReference type="Gene3D" id="1.10.10.60">
    <property type="entry name" value="Homeodomain-like"/>
    <property type="match status" value="2"/>
</dbReference>
<protein>
    <submittedName>
        <fullName evidence="6">AraC family transcriptional regulator</fullName>
    </submittedName>
</protein>
<evidence type="ECO:0000313" key="5">
    <source>
        <dbReference type="EMBL" id="KDO13526.1"/>
    </source>
</evidence>
<evidence type="ECO:0000256" key="3">
    <source>
        <dbReference type="ARBA" id="ARBA00023163"/>
    </source>
</evidence>
<keyword evidence="1" id="KW-0805">Transcription regulation</keyword>
<dbReference type="EMBL" id="LBGP01000010">
    <property type="protein sequence ID" value="KQB02253.1"/>
    <property type="molecule type" value="Genomic_DNA"/>
</dbReference>
<dbReference type="OrthoDB" id="9816011at2"/>
<dbReference type="Proteomes" id="UP000050491">
    <property type="component" value="Unassembled WGS sequence"/>
</dbReference>
<dbReference type="SUPFAM" id="SSF46689">
    <property type="entry name" value="Homeodomain-like"/>
    <property type="match status" value="2"/>
</dbReference>
<organism evidence="6 8">
    <name type="scientific">Vibrio metoecus</name>
    <dbReference type="NCBI Taxonomy" id="1481663"/>
    <lineage>
        <taxon>Bacteria</taxon>
        <taxon>Pseudomonadati</taxon>
        <taxon>Pseudomonadota</taxon>
        <taxon>Gammaproteobacteria</taxon>
        <taxon>Vibrionales</taxon>
        <taxon>Vibrionaceae</taxon>
        <taxon>Vibrio</taxon>
    </lineage>
</organism>
<feature type="domain" description="HTH araC/xylS-type" evidence="4">
    <location>
        <begin position="195"/>
        <end position="293"/>
    </location>
</feature>
<dbReference type="InterPro" id="IPR009057">
    <property type="entry name" value="Homeodomain-like_sf"/>
</dbReference>
<dbReference type="Pfam" id="PF12833">
    <property type="entry name" value="HTH_18"/>
    <property type="match status" value="1"/>
</dbReference>
<keyword evidence="2" id="KW-0238">DNA-binding</keyword>
<gene>
    <name evidence="5" type="ORF">DP83_10210</name>
    <name evidence="6" type="ORF">XV92_07990</name>
</gene>
<dbReference type="PATRIC" id="fig|1481663.10.peg.1391"/>
<evidence type="ECO:0000256" key="1">
    <source>
        <dbReference type="ARBA" id="ARBA00023015"/>
    </source>
</evidence>
<dbReference type="RefSeq" id="WP_009372860.1">
    <property type="nucleotide sequence ID" value="NZ_ACZT01000020.1"/>
</dbReference>
<dbReference type="GO" id="GO:0043565">
    <property type="term" value="F:sequence-specific DNA binding"/>
    <property type="evidence" value="ECO:0007669"/>
    <property type="project" value="InterPro"/>
</dbReference>
<dbReference type="InterPro" id="IPR018060">
    <property type="entry name" value="HTH_AraC"/>
</dbReference>
<dbReference type="Proteomes" id="UP000027331">
    <property type="component" value="Unassembled WGS sequence"/>
</dbReference>